<dbReference type="InterPro" id="IPR025736">
    <property type="entry name" value="PucR_C-HTH_dom"/>
</dbReference>
<dbReference type="InterPro" id="IPR041522">
    <property type="entry name" value="CdaR_GGDEF"/>
</dbReference>
<gene>
    <name evidence="6" type="ordered locus">Srot_2735</name>
</gene>
<protein>
    <submittedName>
        <fullName evidence="6">Putative transcriptional regulator, PucR family</fullName>
    </submittedName>
</protein>
<dbReference type="InterPro" id="IPR051448">
    <property type="entry name" value="CdaR-like_regulators"/>
</dbReference>
<feature type="domain" description="PucR C-terminal helix-turn-helix" evidence="3">
    <location>
        <begin position="339"/>
        <end position="394"/>
    </location>
</feature>
<name>D6ZCY2_SEGRD</name>
<feature type="compositionally biased region" description="Basic residues" evidence="2">
    <location>
        <begin position="9"/>
        <end position="18"/>
    </location>
</feature>
<sequence>MSPAARGGPRPRRSKKRNREPLPENLLRRIKHFSGHLATDAVRSMDVQLPYFAELDTNQRANVQLVVQTAVVNFVEWLQNPSTQVGLALQPFEVVPQDLARHITLSQTVDMIRVSLEHFELYLPALAKDEAQLVNLTESVLRYGREIGFAAAAAYAEAAEARGSWDNRLEAVLVDAVIRGDASGELQSRAATLNWDANAPATVIVGEARTDSPTSIPVLIHNIAQRHSGAALSAVHGRKLITVVSGALPSNQAFLAELLKVFEDSPVVIGPTAPSLAEARISATDALSALEAVAGWRGAPRPAHADELLPERVLNGDISAARALTEQVVSPLLAAGASLLTTLESYLDTGGGVDACARELFVHPNTVRYRLRRIAAVTGLDPTDPRDGFVLRVASIIGRISASPGPRDVGFTSTWAVEHSDSLGSSEQRASADSSSNSTSDL</sequence>
<accession>D6ZCY2</accession>
<dbReference type="OrthoDB" id="3246591at2"/>
<dbReference type="Gene3D" id="1.10.10.2840">
    <property type="entry name" value="PucR C-terminal helix-turn-helix domain"/>
    <property type="match status" value="1"/>
</dbReference>
<dbReference type="EMBL" id="CP001958">
    <property type="protein sequence ID" value="ADG99169.1"/>
    <property type="molecule type" value="Genomic_DNA"/>
</dbReference>
<feature type="domain" description="CdaR GGDEF-like" evidence="5">
    <location>
        <begin position="180"/>
        <end position="292"/>
    </location>
</feature>
<evidence type="ECO:0000256" key="2">
    <source>
        <dbReference type="SAM" id="MobiDB-lite"/>
    </source>
</evidence>
<organism evidence="6 7">
    <name type="scientific">Segniliparus rotundus (strain ATCC BAA-972 / CDC 1076 / CIP 108378 / DSM 44985 / JCM 13578)</name>
    <dbReference type="NCBI Taxonomy" id="640132"/>
    <lineage>
        <taxon>Bacteria</taxon>
        <taxon>Bacillati</taxon>
        <taxon>Actinomycetota</taxon>
        <taxon>Actinomycetes</taxon>
        <taxon>Mycobacteriales</taxon>
        <taxon>Segniliparaceae</taxon>
        <taxon>Segniliparus</taxon>
    </lineage>
</organism>
<evidence type="ECO:0000313" key="7">
    <source>
        <dbReference type="Proteomes" id="UP000002247"/>
    </source>
</evidence>
<dbReference type="InterPro" id="IPR042070">
    <property type="entry name" value="PucR_C-HTH_sf"/>
</dbReference>
<evidence type="ECO:0000256" key="1">
    <source>
        <dbReference type="ARBA" id="ARBA00006754"/>
    </source>
</evidence>
<dbReference type="KEGG" id="srt:Srot_2735"/>
<dbReference type="Pfam" id="PF17853">
    <property type="entry name" value="GGDEF_2"/>
    <property type="match status" value="1"/>
</dbReference>
<keyword evidence="7" id="KW-1185">Reference proteome</keyword>
<dbReference type="InterPro" id="IPR025751">
    <property type="entry name" value="RsbRD_N_dom"/>
</dbReference>
<dbReference type="Proteomes" id="UP000002247">
    <property type="component" value="Chromosome"/>
</dbReference>
<dbReference type="Pfam" id="PF13556">
    <property type="entry name" value="HTH_30"/>
    <property type="match status" value="1"/>
</dbReference>
<feature type="compositionally biased region" description="Low complexity" evidence="2">
    <location>
        <begin position="425"/>
        <end position="442"/>
    </location>
</feature>
<evidence type="ECO:0000259" key="4">
    <source>
        <dbReference type="Pfam" id="PF14361"/>
    </source>
</evidence>
<evidence type="ECO:0000313" key="6">
    <source>
        <dbReference type="EMBL" id="ADG99169.1"/>
    </source>
</evidence>
<evidence type="ECO:0000259" key="5">
    <source>
        <dbReference type="Pfam" id="PF17853"/>
    </source>
</evidence>
<dbReference type="eggNOG" id="COG3835">
    <property type="taxonomic scope" value="Bacteria"/>
</dbReference>
<reference evidence="6 7" key="1">
    <citation type="journal article" date="2010" name="Stand. Genomic Sci.">
        <title>Complete genome sequence of Segniliparus rotundus type strain (CDC 1076).</title>
        <authorList>
            <person name="Sikorski J."/>
            <person name="Lapidus A."/>
            <person name="Copeland A."/>
            <person name="Misra M."/>
            <person name="Glavina Del Rio T."/>
            <person name="Nolan M."/>
            <person name="Lucas S."/>
            <person name="Chen F."/>
            <person name="Tice H."/>
            <person name="Cheng J.F."/>
            <person name="Jando M."/>
            <person name="Schneider S."/>
            <person name="Bruce D."/>
            <person name="Goodwin L."/>
            <person name="Pitluck S."/>
            <person name="Liolios K."/>
            <person name="Mikhailova N."/>
            <person name="Pati A."/>
            <person name="Ivanova N."/>
            <person name="Mavromatis K."/>
            <person name="Chen A."/>
            <person name="Palaniappan K."/>
            <person name="Chertkov O."/>
            <person name="Land M."/>
            <person name="Hauser L."/>
            <person name="Chang Y.J."/>
            <person name="Jeffries C.D."/>
            <person name="Brettin T."/>
            <person name="Detter J.C."/>
            <person name="Han C."/>
            <person name="Rohde M."/>
            <person name="Goker M."/>
            <person name="Bristow J."/>
            <person name="Eisen J.A."/>
            <person name="Markowitz V."/>
            <person name="Hugenholtz P."/>
            <person name="Kyrpides N.C."/>
            <person name="Klenk H.P."/>
        </authorList>
    </citation>
    <scope>NUCLEOTIDE SEQUENCE [LARGE SCALE GENOMIC DNA]</scope>
    <source>
        <strain evidence="7">ATCC BAA-972 / CDC 1076 / CIP 108378 / DSM 44985 / JCM 13578</strain>
    </source>
</reference>
<feature type="domain" description="RsbT co-antagonist protein RsbRD N-terminal" evidence="4">
    <location>
        <begin position="37"/>
        <end position="167"/>
    </location>
</feature>
<dbReference type="STRING" id="640132.Srot_2735"/>
<dbReference type="HOGENOM" id="CLU_037725_0_0_11"/>
<dbReference type="PANTHER" id="PTHR33744">
    <property type="entry name" value="CARBOHYDRATE DIACID REGULATOR"/>
    <property type="match status" value="1"/>
</dbReference>
<dbReference type="Pfam" id="PF14361">
    <property type="entry name" value="RsbRD_N"/>
    <property type="match status" value="1"/>
</dbReference>
<dbReference type="RefSeq" id="WP_013139618.1">
    <property type="nucleotide sequence ID" value="NC_014168.1"/>
</dbReference>
<feature type="region of interest" description="Disordered" evidence="2">
    <location>
        <begin position="1"/>
        <end position="23"/>
    </location>
</feature>
<feature type="region of interest" description="Disordered" evidence="2">
    <location>
        <begin position="421"/>
        <end position="442"/>
    </location>
</feature>
<proteinExistence type="inferred from homology"/>
<dbReference type="PANTHER" id="PTHR33744:SF7">
    <property type="entry name" value="PUCR FAMILY TRANSCRIPTIONAL REGULATOR"/>
    <property type="match status" value="1"/>
</dbReference>
<comment type="similarity">
    <text evidence="1">Belongs to the CdaR family.</text>
</comment>
<evidence type="ECO:0000259" key="3">
    <source>
        <dbReference type="Pfam" id="PF13556"/>
    </source>
</evidence>
<dbReference type="AlphaFoldDB" id="D6ZCY2"/>